<keyword evidence="1" id="KW-0472">Membrane</keyword>
<sequence length="61" mass="6895">SLKTCTFEEISLIPFIYLIPNIVVCFVALDNETAISCCDTFGIRTGYLLFSSYLEAEVYPF</sequence>
<accession>A0A915BBX1</accession>
<dbReference type="WBParaSite" id="PgR033_g080_t04">
    <property type="protein sequence ID" value="PgR033_g080_t04"/>
    <property type="gene ID" value="PgR033_g080"/>
</dbReference>
<dbReference type="AlphaFoldDB" id="A0A915BBX1"/>
<evidence type="ECO:0000313" key="3">
    <source>
        <dbReference type="WBParaSite" id="PgR033_g080_t04"/>
    </source>
</evidence>
<reference evidence="3" key="1">
    <citation type="submission" date="2022-11" db="UniProtKB">
        <authorList>
            <consortium name="WormBaseParasite"/>
        </authorList>
    </citation>
    <scope>IDENTIFICATION</scope>
</reference>
<protein>
    <submittedName>
        <fullName evidence="3">NADH dehydrogenase subunit 1</fullName>
    </submittedName>
</protein>
<keyword evidence="1" id="KW-1133">Transmembrane helix</keyword>
<evidence type="ECO:0000256" key="1">
    <source>
        <dbReference type="SAM" id="Phobius"/>
    </source>
</evidence>
<keyword evidence="2" id="KW-1185">Reference proteome</keyword>
<name>A0A915BBX1_PARUN</name>
<proteinExistence type="predicted"/>
<feature type="transmembrane region" description="Helical" evidence="1">
    <location>
        <begin position="12"/>
        <end position="29"/>
    </location>
</feature>
<organism evidence="2 3">
    <name type="scientific">Parascaris univalens</name>
    <name type="common">Nematode worm</name>
    <dbReference type="NCBI Taxonomy" id="6257"/>
    <lineage>
        <taxon>Eukaryota</taxon>
        <taxon>Metazoa</taxon>
        <taxon>Ecdysozoa</taxon>
        <taxon>Nematoda</taxon>
        <taxon>Chromadorea</taxon>
        <taxon>Rhabditida</taxon>
        <taxon>Spirurina</taxon>
        <taxon>Ascaridomorpha</taxon>
        <taxon>Ascaridoidea</taxon>
        <taxon>Ascarididae</taxon>
        <taxon>Parascaris</taxon>
    </lineage>
</organism>
<keyword evidence="1" id="KW-0812">Transmembrane</keyword>
<evidence type="ECO:0000313" key="2">
    <source>
        <dbReference type="Proteomes" id="UP000887569"/>
    </source>
</evidence>
<dbReference type="Proteomes" id="UP000887569">
    <property type="component" value="Unplaced"/>
</dbReference>